<comment type="similarity">
    <text evidence="2">Belongs to the glycerophosphoryl diester phosphodiesterase family.</text>
</comment>
<name>G1SSI1_RABIT</name>
<dbReference type="EMBL" id="AAGW02008281">
    <property type="status" value="NOT_ANNOTATED_CDS"/>
    <property type="molecule type" value="Genomic_DNA"/>
</dbReference>
<dbReference type="InParanoid" id="G1SSI1"/>
<dbReference type="GO" id="GO:0008889">
    <property type="term" value="F:glycerophosphodiester phosphodiesterase activity"/>
    <property type="evidence" value="ECO:0007669"/>
    <property type="project" value="TreeGrafter"/>
</dbReference>
<keyword evidence="4" id="KW-0378">Hydrolase</keyword>
<dbReference type="GO" id="GO:0016020">
    <property type="term" value="C:membrane"/>
    <property type="evidence" value="ECO:0007669"/>
    <property type="project" value="UniProtKB-SubCell"/>
</dbReference>
<feature type="transmembrane region" description="Helical" evidence="8">
    <location>
        <begin position="134"/>
        <end position="155"/>
    </location>
</feature>
<dbReference type="Proteomes" id="UP000001811">
    <property type="component" value="Chromosome 1"/>
</dbReference>
<keyword evidence="7" id="KW-0325">Glycoprotein</keyword>
<reference evidence="10" key="2">
    <citation type="submission" date="2025-08" db="UniProtKB">
        <authorList>
            <consortium name="Ensembl"/>
        </authorList>
    </citation>
    <scope>IDENTIFICATION</scope>
    <source>
        <strain evidence="10">Thorbecke</strain>
    </source>
</reference>
<dbReference type="EMBL" id="AAGW02008278">
    <property type="status" value="NOT_ANNOTATED_CDS"/>
    <property type="molecule type" value="Genomic_DNA"/>
</dbReference>
<gene>
    <name evidence="10" type="primary">LOC100349807</name>
</gene>
<dbReference type="Bgee" id="ENSOCUG00000007181">
    <property type="expression patterns" value="Expressed in testis"/>
</dbReference>
<keyword evidence="3 8" id="KW-0812">Transmembrane</keyword>
<feature type="transmembrane region" description="Helical" evidence="8">
    <location>
        <begin position="167"/>
        <end position="192"/>
    </location>
</feature>
<dbReference type="Ensembl" id="ENSOCUT00000007186.4">
    <property type="protein sequence ID" value="ENSOCUP00000006208.4"/>
    <property type="gene ID" value="ENSOCUG00000007181.4"/>
</dbReference>
<organism evidence="10 11">
    <name type="scientific">Oryctolagus cuniculus</name>
    <name type="common">Rabbit</name>
    <dbReference type="NCBI Taxonomy" id="9986"/>
    <lineage>
        <taxon>Eukaryota</taxon>
        <taxon>Metazoa</taxon>
        <taxon>Chordata</taxon>
        <taxon>Craniata</taxon>
        <taxon>Vertebrata</taxon>
        <taxon>Euteleostomi</taxon>
        <taxon>Mammalia</taxon>
        <taxon>Eutheria</taxon>
        <taxon>Euarchontoglires</taxon>
        <taxon>Glires</taxon>
        <taxon>Lagomorpha</taxon>
        <taxon>Leporidae</taxon>
        <taxon>Oryctolagus</taxon>
    </lineage>
</organism>
<dbReference type="EMBL" id="AAGW02008276">
    <property type="status" value="NOT_ANNOTATED_CDS"/>
    <property type="molecule type" value="Genomic_DNA"/>
</dbReference>
<feature type="transmembrane region" description="Helical" evidence="8">
    <location>
        <begin position="224"/>
        <end position="243"/>
    </location>
</feature>
<sequence>MPKKASRIESTKRRKSEKDSSWTEKIFNHKSYVTFLTGCYSCHWKFRQWEKTKLGSCCHSRTEQVFFVLLVLSFVLSVILLFMWIELSNEYFDLDWAIFLGTGIWVFGSIIFLSILGTLTAYTSLLVVSNTSHVMIVLVILLYICFMFVLFQFWNDMWLTFGLSLKIFAPYIHLCSITVMVFLSWPLTYYVARLEREVRVRRYRMTYYEKERLKRCNIFTRLRALQLAAGLPFLLILVCLYLMPLGIYSPCIQKKEDLGPKPVFFAHRGAPMHGPENTMMAFEKAVEFGAYGLETDVHLSIDRVPFHMHDFDLRRTTNIEEVLPEAALQHPALFNWTFLSTLNAGRWFIDPWRKPFFNMKPLSEADKNRARNQSIPKLDDLLELAKKANKFVIFDLYGPPAKHPLNYSFVKHVTKVILDSKIEPHLIYWLSTHDRKYVRETAPGFQLVGRLYTIKELKKENISTINVDYKNLFYRGFRDYKAANININLYLVNEPWLFSLAWCSRIDSVTTDNIPLLSQLDSPHFFMVSCLPRVFFQAWYRRNLCSGFTHYATVLTSHFLI</sequence>
<feature type="transmembrane region" description="Helical" evidence="8">
    <location>
        <begin position="97"/>
        <end position="122"/>
    </location>
</feature>
<keyword evidence="5 8" id="KW-1133">Transmembrane helix</keyword>
<dbReference type="GO" id="GO:0006629">
    <property type="term" value="P:lipid metabolic process"/>
    <property type="evidence" value="ECO:0007669"/>
    <property type="project" value="InterPro"/>
</dbReference>
<dbReference type="PROSITE" id="PS51704">
    <property type="entry name" value="GP_PDE"/>
    <property type="match status" value="1"/>
</dbReference>
<dbReference type="EMBL" id="AAGW02008280">
    <property type="status" value="NOT_ANNOTATED_CDS"/>
    <property type="molecule type" value="Genomic_DNA"/>
</dbReference>
<dbReference type="InterPro" id="IPR017946">
    <property type="entry name" value="PLC-like_Pdiesterase_TIM-brl"/>
</dbReference>
<reference evidence="10 11" key="1">
    <citation type="journal article" date="2011" name="Nature">
        <title>A high-resolution map of human evolutionary constraint using 29 mammals.</title>
        <authorList>
            <person name="Lindblad-Toh K."/>
            <person name="Garber M."/>
            <person name="Zuk O."/>
            <person name="Lin M.F."/>
            <person name="Parker B.J."/>
            <person name="Washietl S."/>
            <person name="Kheradpour P."/>
            <person name="Ernst J."/>
            <person name="Jordan G."/>
            <person name="Mauceli E."/>
            <person name="Ward L.D."/>
            <person name="Lowe C.B."/>
            <person name="Holloway A.K."/>
            <person name="Clamp M."/>
            <person name="Gnerre S."/>
            <person name="Alfoldi J."/>
            <person name="Beal K."/>
            <person name="Chang J."/>
            <person name="Clawson H."/>
            <person name="Cuff J."/>
            <person name="Di Palma F."/>
            <person name="Fitzgerald S."/>
            <person name="Flicek P."/>
            <person name="Guttman M."/>
            <person name="Hubisz M.J."/>
            <person name="Jaffe D.B."/>
            <person name="Jungreis I."/>
            <person name="Kent W.J."/>
            <person name="Kostka D."/>
            <person name="Lara M."/>
            <person name="Martins A.L."/>
            <person name="Massingham T."/>
            <person name="Moltke I."/>
            <person name="Raney B.J."/>
            <person name="Rasmussen M.D."/>
            <person name="Robinson J."/>
            <person name="Stark A."/>
            <person name="Vilella A.J."/>
            <person name="Wen J."/>
            <person name="Xie X."/>
            <person name="Zody M.C."/>
            <person name="Baldwin J."/>
            <person name="Bloom T."/>
            <person name="Chin C.W."/>
            <person name="Heiman D."/>
            <person name="Nicol R."/>
            <person name="Nusbaum C."/>
            <person name="Young S."/>
            <person name="Wilkinson J."/>
            <person name="Worley K.C."/>
            <person name="Kovar C.L."/>
            <person name="Muzny D.M."/>
            <person name="Gibbs R.A."/>
            <person name="Cree A."/>
            <person name="Dihn H.H."/>
            <person name="Fowler G."/>
            <person name="Jhangiani S."/>
            <person name="Joshi V."/>
            <person name="Lee S."/>
            <person name="Lewis L.R."/>
            <person name="Nazareth L.V."/>
            <person name="Okwuonu G."/>
            <person name="Santibanez J."/>
            <person name="Warren W.C."/>
            <person name="Mardis E.R."/>
            <person name="Weinstock G.M."/>
            <person name="Wilson R.K."/>
            <person name="Delehaunty K."/>
            <person name="Dooling D."/>
            <person name="Fronik C."/>
            <person name="Fulton L."/>
            <person name="Fulton B."/>
            <person name="Graves T."/>
            <person name="Minx P."/>
            <person name="Sodergren E."/>
            <person name="Birney E."/>
            <person name="Margulies E.H."/>
            <person name="Herrero J."/>
            <person name="Green E.D."/>
            <person name="Haussler D."/>
            <person name="Siepel A."/>
            <person name="Goldman N."/>
            <person name="Pollard K.S."/>
            <person name="Pedersen J.S."/>
            <person name="Lander E.S."/>
            <person name="Kellis M."/>
        </authorList>
    </citation>
    <scope>NUCLEOTIDE SEQUENCE [LARGE SCALE GENOMIC DNA]</scope>
    <source>
        <strain evidence="10 11">Thorbecke inbred</strain>
    </source>
</reference>
<accession>G1SSI1</accession>
<keyword evidence="11" id="KW-1185">Reference proteome</keyword>
<dbReference type="HOGENOM" id="CLU_024259_2_0_1"/>
<evidence type="ECO:0000256" key="8">
    <source>
        <dbReference type="SAM" id="Phobius"/>
    </source>
</evidence>
<evidence type="ECO:0000256" key="1">
    <source>
        <dbReference type="ARBA" id="ARBA00004141"/>
    </source>
</evidence>
<feature type="domain" description="GP-PDE" evidence="9">
    <location>
        <begin position="262"/>
        <end position="521"/>
    </location>
</feature>
<evidence type="ECO:0000313" key="11">
    <source>
        <dbReference type="Proteomes" id="UP000001811"/>
    </source>
</evidence>
<evidence type="ECO:0000256" key="7">
    <source>
        <dbReference type="ARBA" id="ARBA00023180"/>
    </source>
</evidence>
<dbReference type="FunCoup" id="G1SSI1">
    <property type="interactions" value="58"/>
</dbReference>
<dbReference type="GeneTree" id="ENSGT00940000156251"/>
<dbReference type="AlphaFoldDB" id="G1SSI1"/>
<dbReference type="STRING" id="9986.ENSOCUP00000006208"/>
<evidence type="ECO:0000259" key="9">
    <source>
        <dbReference type="PROSITE" id="PS51704"/>
    </source>
</evidence>
<comment type="subcellular location">
    <subcellularLocation>
        <location evidence="1">Membrane</location>
        <topology evidence="1">Multi-pass membrane protein</topology>
    </subcellularLocation>
</comment>
<evidence type="ECO:0000256" key="5">
    <source>
        <dbReference type="ARBA" id="ARBA00022989"/>
    </source>
</evidence>
<dbReference type="EMBL" id="AAGW02008275">
    <property type="status" value="NOT_ANNOTATED_CDS"/>
    <property type="molecule type" value="Genomic_DNA"/>
</dbReference>
<evidence type="ECO:0000256" key="2">
    <source>
        <dbReference type="ARBA" id="ARBA00007277"/>
    </source>
</evidence>
<dbReference type="PaxDb" id="9986-ENSOCUP00000006208"/>
<protein>
    <recommendedName>
        <fullName evidence="9">GP-PDE domain-containing protein</fullName>
    </recommendedName>
</protein>
<feature type="transmembrane region" description="Helical" evidence="8">
    <location>
        <begin position="65"/>
        <end position="85"/>
    </location>
</feature>
<dbReference type="PANTHER" id="PTHR23344:SF13">
    <property type="entry name" value="GLYCEROPHOSPHODIESTER PHOSPHODIESTERASE DOMAIN-CONTAINING PROTEIN 4"/>
    <property type="match status" value="1"/>
</dbReference>
<dbReference type="Pfam" id="PF03009">
    <property type="entry name" value="GDPD"/>
    <property type="match status" value="1"/>
</dbReference>
<evidence type="ECO:0000256" key="3">
    <source>
        <dbReference type="ARBA" id="ARBA00022692"/>
    </source>
</evidence>
<dbReference type="PANTHER" id="PTHR23344">
    <property type="entry name" value="GLYCEROPHOSPHORYL DIESTER PHOSPHODIESTERASE"/>
    <property type="match status" value="1"/>
</dbReference>
<evidence type="ECO:0000313" key="10">
    <source>
        <dbReference type="Ensembl" id="ENSOCUP00000006208.4"/>
    </source>
</evidence>
<dbReference type="Gene3D" id="3.20.20.190">
    <property type="entry name" value="Phosphatidylinositol (PI) phosphodiesterase"/>
    <property type="match status" value="1"/>
</dbReference>
<evidence type="ECO:0000256" key="6">
    <source>
        <dbReference type="ARBA" id="ARBA00023136"/>
    </source>
</evidence>
<reference evidence="10" key="3">
    <citation type="submission" date="2025-09" db="UniProtKB">
        <authorList>
            <consortium name="Ensembl"/>
        </authorList>
    </citation>
    <scope>IDENTIFICATION</scope>
    <source>
        <strain evidence="10">Thorbecke</strain>
    </source>
</reference>
<dbReference type="SMR" id="G1SSI1"/>
<dbReference type="EMBL" id="AAGW02008282">
    <property type="status" value="NOT_ANNOTATED_CDS"/>
    <property type="molecule type" value="Genomic_DNA"/>
</dbReference>
<dbReference type="InterPro" id="IPR030395">
    <property type="entry name" value="GP_PDE_dom"/>
</dbReference>
<dbReference type="SUPFAM" id="SSF51695">
    <property type="entry name" value="PLC-like phosphodiesterases"/>
    <property type="match status" value="1"/>
</dbReference>
<keyword evidence="6 8" id="KW-0472">Membrane</keyword>
<dbReference type="EMBL" id="AAGW02008279">
    <property type="status" value="NOT_ANNOTATED_CDS"/>
    <property type="molecule type" value="Genomic_DNA"/>
</dbReference>
<proteinExistence type="inferred from homology"/>
<evidence type="ECO:0000256" key="4">
    <source>
        <dbReference type="ARBA" id="ARBA00022801"/>
    </source>
</evidence>
<dbReference type="EMBL" id="AAGW02008277">
    <property type="status" value="NOT_ANNOTATED_CDS"/>
    <property type="molecule type" value="Genomic_DNA"/>
</dbReference>
<dbReference type="eggNOG" id="KOG2258">
    <property type="taxonomic scope" value="Eukaryota"/>
</dbReference>